<proteinExistence type="predicted"/>
<dbReference type="Proteomes" id="UP000046067">
    <property type="component" value="Unassembled WGS sequence"/>
</dbReference>
<reference evidence="3 4" key="1">
    <citation type="submission" date="2015-07" db="EMBL/GenBank/DDBJ databases">
        <authorList>
            <consortium name="Pathogen Informatics"/>
        </authorList>
    </citation>
    <scope>NUCLEOTIDE SEQUENCE [LARGE SCALE GENOMIC DNA]</scope>
    <source>
        <strain evidence="2 4">A325</strain>
        <strain evidence="1 3">A51</strain>
    </source>
</reference>
<sequence length="134" mass="13741">MKATNSFTTTLLPISEPAVIASCHGIPISQATGAKTYPMISSKLSSMPNQPPNQPSKPFNRAITLTKASKVAPTATAIFTPDIAPSAIASTTLVDFGRSNSSCAIAASTCSVSGNMIFAIKRPAGADMKAAAIR</sequence>
<evidence type="ECO:0000313" key="4">
    <source>
        <dbReference type="Proteomes" id="UP000046067"/>
    </source>
</evidence>
<accession>A0A655P732</accession>
<dbReference type="AlphaFoldDB" id="A0A655P732"/>
<evidence type="ECO:0000313" key="1">
    <source>
        <dbReference type="EMBL" id="CRZ81778.1"/>
    </source>
</evidence>
<name>A0A655P732_VIBCL</name>
<evidence type="ECO:0000313" key="3">
    <source>
        <dbReference type="Proteomes" id="UP000044806"/>
    </source>
</evidence>
<organism evidence="1 3">
    <name type="scientific">Vibrio cholerae</name>
    <dbReference type="NCBI Taxonomy" id="666"/>
    <lineage>
        <taxon>Bacteria</taxon>
        <taxon>Pseudomonadati</taxon>
        <taxon>Pseudomonadota</taxon>
        <taxon>Gammaproteobacteria</taxon>
        <taxon>Vibrionales</taxon>
        <taxon>Vibrionaceae</taxon>
        <taxon>Vibrio</taxon>
    </lineage>
</organism>
<dbReference type="EMBL" id="CWOW01000001">
    <property type="protein sequence ID" value="CRZ81778.1"/>
    <property type="molecule type" value="Genomic_DNA"/>
</dbReference>
<dbReference type="Proteomes" id="UP000044806">
    <property type="component" value="Unassembled WGS sequence"/>
</dbReference>
<dbReference type="EMBL" id="CWQJ01000002">
    <property type="protein sequence ID" value="CSB60650.1"/>
    <property type="molecule type" value="Genomic_DNA"/>
</dbReference>
<protein>
    <submittedName>
        <fullName evidence="1">Uncharacterized protein</fullName>
    </submittedName>
</protein>
<evidence type="ECO:0000313" key="2">
    <source>
        <dbReference type="EMBL" id="CSB60650.1"/>
    </source>
</evidence>
<gene>
    <name evidence="1" type="ORF">ERS013165_00254</name>
    <name evidence="2" type="ORF">ERS013201_00413</name>
</gene>